<dbReference type="AlphaFoldDB" id="A0A0A0EXJ8"/>
<dbReference type="Proteomes" id="UP000029989">
    <property type="component" value="Unassembled WGS sequence"/>
</dbReference>
<name>A0A0A0EXJ8_9GAMM</name>
<accession>A0A0A0EXJ8</accession>
<proteinExistence type="predicted"/>
<sequence length="63" mass="7344">MDDADKAIERAVAKRYGRKAVLRVDNGLWENYPRVRFGQIFKPCKDDKNTLTSITWRVCVTVK</sequence>
<gene>
    <name evidence="1" type="ORF">N799_08670</name>
</gene>
<reference evidence="1 2" key="1">
    <citation type="journal article" date="2015" name="Stand. Genomic Sci.">
        <title>Genomic information of the arsenic-resistant bacterium Lysobacter arseniciresistens type strain ZS79(T) and comparison of Lysobacter draft genomes.</title>
        <authorList>
            <person name="Liu L."/>
            <person name="Zhang S."/>
            <person name="Luo M."/>
            <person name="Wang G."/>
        </authorList>
    </citation>
    <scope>NUCLEOTIDE SEQUENCE [LARGE SCALE GENOMIC DNA]</scope>
    <source>
        <strain evidence="1 2">ZS79</strain>
    </source>
</reference>
<evidence type="ECO:0000313" key="1">
    <source>
        <dbReference type="EMBL" id="KGM54813.1"/>
    </source>
</evidence>
<comment type="caution">
    <text evidence="1">The sequence shown here is derived from an EMBL/GenBank/DDBJ whole genome shotgun (WGS) entry which is preliminary data.</text>
</comment>
<evidence type="ECO:0000313" key="2">
    <source>
        <dbReference type="Proteomes" id="UP000029989"/>
    </source>
</evidence>
<dbReference type="EMBL" id="AVPT01000023">
    <property type="protein sequence ID" value="KGM54813.1"/>
    <property type="molecule type" value="Genomic_DNA"/>
</dbReference>
<keyword evidence="2" id="KW-1185">Reference proteome</keyword>
<organism evidence="1 2">
    <name type="scientific">Lysobacter arseniciresistens ZS79</name>
    <dbReference type="NCBI Taxonomy" id="913325"/>
    <lineage>
        <taxon>Bacteria</taxon>
        <taxon>Pseudomonadati</taxon>
        <taxon>Pseudomonadota</taxon>
        <taxon>Gammaproteobacteria</taxon>
        <taxon>Lysobacterales</taxon>
        <taxon>Lysobacteraceae</taxon>
        <taxon>Novilysobacter</taxon>
    </lineage>
</organism>
<protein>
    <submittedName>
        <fullName evidence="1">Uncharacterized protein</fullName>
    </submittedName>
</protein>